<evidence type="ECO:0000259" key="3">
    <source>
        <dbReference type="Pfam" id="PF25876"/>
    </source>
</evidence>
<evidence type="ECO:0000313" key="5">
    <source>
        <dbReference type="EMBL" id="ABE54699.1"/>
    </source>
</evidence>
<dbReference type="SUPFAM" id="SSF111369">
    <property type="entry name" value="HlyD-like secretion proteins"/>
    <property type="match status" value="1"/>
</dbReference>
<feature type="domain" description="Multidrug resistance protein MdtA-like barrel-sandwich hybrid" evidence="4">
    <location>
        <begin position="75"/>
        <end position="211"/>
    </location>
</feature>
<dbReference type="AlphaFoldDB" id="Q12PC7"/>
<evidence type="ECO:0000259" key="4">
    <source>
        <dbReference type="Pfam" id="PF25917"/>
    </source>
</evidence>
<evidence type="ECO:0000256" key="1">
    <source>
        <dbReference type="ARBA" id="ARBA00009477"/>
    </source>
</evidence>
<sequence>MQTQTSSTLKVTLSRTKTMSALSLLGIAMLALLIFSIPLTVLAQSPETKLASVEVKTSRIPQYIELDARVEAGQAATVAAQTSGRILTLYYDVNDLVSVGSPLLEITSKAQSAELAGAEAELAKAMAINQQAQAQYQRVSTLFPQGAIAQGAMDEARATAKTSEQAISAAKANLIKAKQTLDYTVVSAPFSGRVSERHVQQGETVSLGQALFSGYDPTSLRLVTHLSQRLYSRLIPDAKGQFSTYFNQTNFTFEQVTVMAFSEPSSHSHQVRISLENQPQLMEQLVPGQWLKVRFMDEYTEGLLIPKSALVKQGEFTGVYRLQGADIHLTQVRVTKEYGEQLQVVSGLISGDTIALDAQLAHAALIKPNHGASQSSVEGN</sequence>
<dbReference type="Gene3D" id="2.40.420.20">
    <property type="match status" value="1"/>
</dbReference>
<dbReference type="InterPro" id="IPR006143">
    <property type="entry name" value="RND_pump_MFP"/>
</dbReference>
<dbReference type="eggNOG" id="COG0845">
    <property type="taxonomic scope" value="Bacteria"/>
</dbReference>
<dbReference type="PANTHER" id="PTHR30469:SF18">
    <property type="entry name" value="RESISTANCE-NODULATION-CELL DIVISION (RND) EFFLUX MEMBRANE FUSION PROTEIN-RELATED"/>
    <property type="match status" value="1"/>
</dbReference>
<dbReference type="InterPro" id="IPR058624">
    <property type="entry name" value="MdtA-like_HH"/>
</dbReference>
<dbReference type="Proteomes" id="UP000001982">
    <property type="component" value="Chromosome"/>
</dbReference>
<dbReference type="NCBIfam" id="TIGR01730">
    <property type="entry name" value="RND_mfp"/>
    <property type="match status" value="1"/>
</dbReference>
<comment type="similarity">
    <text evidence="1">Belongs to the membrane fusion protein (MFP) (TC 8.A.1) family.</text>
</comment>
<keyword evidence="6" id="KW-1185">Reference proteome</keyword>
<dbReference type="EMBL" id="CP000302">
    <property type="protein sequence ID" value="ABE54699.1"/>
    <property type="molecule type" value="Genomic_DNA"/>
</dbReference>
<dbReference type="GO" id="GO:0015562">
    <property type="term" value="F:efflux transmembrane transporter activity"/>
    <property type="evidence" value="ECO:0007669"/>
    <property type="project" value="TreeGrafter"/>
</dbReference>
<dbReference type="Gene3D" id="1.10.287.470">
    <property type="entry name" value="Helix hairpin bin"/>
    <property type="match status" value="1"/>
</dbReference>
<dbReference type="Gene3D" id="2.40.30.170">
    <property type="match status" value="1"/>
</dbReference>
<dbReference type="STRING" id="318161.Sden_1413"/>
<dbReference type="RefSeq" id="WP_011495857.1">
    <property type="nucleotide sequence ID" value="NC_007954.1"/>
</dbReference>
<dbReference type="KEGG" id="sdn:Sden_1413"/>
<dbReference type="Pfam" id="PF25917">
    <property type="entry name" value="BSH_RND"/>
    <property type="match status" value="1"/>
</dbReference>
<reference evidence="5 6" key="1">
    <citation type="submission" date="2006-03" db="EMBL/GenBank/DDBJ databases">
        <title>Complete sequence of Shewanella denitrificans OS217.</title>
        <authorList>
            <consortium name="US DOE Joint Genome Institute"/>
            <person name="Copeland A."/>
            <person name="Lucas S."/>
            <person name="Lapidus A."/>
            <person name="Barry K."/>
            <person name="Detter J.C."/>
            <person name="Glavina del Rio T."/>
            <person name="Hammon N."/>
            <person name="Israni S."/>
            <person name="Dalin E."/>
            <person name="Tice H."/>
            <person name="Pitluck S."/>
            <person name="Brettin T."/>
            <person name="Bruce D."/>
            <person name="Han C."/>
            <person name="Tapia R."/>
            <person name="Gilna P."/>
            <person name="Kiss H."/>
            <person name="Schmutz J."/>
            <person name="Larimer F."/>
            <person name="Land M."/>
            <person name="Hauser L."/>
            <person name="Kyrpides N."/>
            <person name="Lykidis A."/>
            <person name="Richardson P."/>
        </authorList>
    </citation>
    <scope>NUCLEOTIDE SEQUENCE [LARGE SCALE GENOMIC DNA]</scope>
    <source>
        <strain evidence="6">OS217 / ATCC BAA-1090 / DSM 15013</strain>
    </source>
</reference>
<dbReference type="Gene3D" id="2.40.50.100">
    <property type="match status" value="1"/>
</dbReference>
<evidence type="ECO:0000256" key="2">
    <source>
        <dbReference type="SAM" id="Coils"/>
    </source>
</evidence>
<dbReference type="HOGENOM" id="CLU_018816_1_4_6"/>
<feature type="coiled-coil region" evidence="2">
    <location>
        <begin position="115"/>
        <end position="173"/>
    </location>
</feature>
<keyword evidence="2" id="KW-0175">Coiled coil</keyword>
<organism evidence="5 6">
    <name type="scientific">Shewanella denitrificans (strain OS217 / ATCC BAA-1090 / DSM 15013)</name>
    <dbReference type="NCBI Taxonomy" id="318161"/>
    <lineage>
        <taxon>Bacteria</taxon>
        <taxon>Pseudomonadati</taxon>
        <taxon>Pseudomonadota</taxon>
        <taxon>Gammaproteobacteria</taxon>
        <taxon>Alteromonadales</taxon>
        <taxon>Shewanellaceae</taxon>
        <taxon>Shewanella</taxon>
    </lineage>
</organism>
<feature type="domain" description="Multidrug resistance protein MdtA-like alpha-helical hairpin" evidence="3">
    <location>
        <begin position="115"/>
        <end position="184"/>
    </location>
</feature>
<dbReference type="PANTHER" id="PTHR30469">
    <property type="entry name" value="MULTIDRUG RESISTANCE PROTEIN MDTA"/>
    <property type="match status" value="1"/>
</dbReference>
<proteinExistence type="inferred from homology"/>
<evidence type="ECO:0000313" key="6">
    <source>
        <dbReference type="Proteomes" id="UP000001982"/>
    </source>
</evidence>
<name>Q12PC7_SHEDO</name>
<gene>
    <name evidence="5" type="ordered locus">Sden_1413</name>
</gene>
<protein>
    <submittedName>
        <fullName evidence="5">Secretion protein HlyD</fullName>
    </submittedName>
</protein>
<dbReference type="Pfam" id="PF25876">
    <property type="entry name" value="HH_MFP_RND"/>
    <property type="match status" value="1"/>
</dbReference>
<dbReference type="GO" id="GO:1990281">
    <property type="term" value="C:efflux pump complex"/>
    <property type="evidence" value="ECO:0007669"/>
    <property type="project" value="TreeGrafter"/>
</dbReference>
<accession>Q12PC7</accession>
<dbReference type="InterPro" id="IPR058625">
    <property type="entry name" value="MdtA-like_BSH"/>
</dbReference>